<accession>A0A0G0TU43</accession>
<feature type="transmembrane region" description="Helical" evidence="1">
    <location>
        <begin position="12"/>
        <end position="33"/>
    </location>
</feature>
<dbReference type="EMBL" id="LBYB01000012">
    <property type="protein sequence ID" value="KKR41412.1"/>
    <property type="molecule type" value="Genomic_DNA"/>
</dbReference>
<dbReference type="Proteomes" id="UP000034881">
    <property type="component" value="Unassembled WGS sequence"/>
</dbReference>
<keyword evidence="1" id="KW-0812">Transmembrane</keyword>
<sequence length="141" mass="15208">MLNEKGVSLIESLLVIVVIGSILFLMANIPNALQLVGKSKHMNLAREIAVKQIEDKRAIDYADIALGSSAVSDYRLGMLPRGSGTVTVGVEDEEGEWVNCDASICANGEDVKQLTVTVNWHDNKPQTITLKTMIGEGGINQ</sequence>
<evidence type="ECO:0008006" key="4">
    <source>
        <dbReference type="Google" id="ProtNLM"/>
    </source>
</evidence>
<proteinExistence type="predicted"/>
<dbReference type="PROSITE" id="PS00409">
    <property type="entry name" value="PROKAR_NTER_METHYL"/>
    <property type="match status" value="1"/>
</dbReference>
<keyword evidence="1" id="KW-0472">Membrane</keyword>
<name>A0A0G0TU43_9BACT</name>
<evidence type="ECO:0000313" key="2">
    <source>
        <dbReference type="EMBL" id="KKR41412.1"/>
    </source>
</evidence>
<dbReference type="AlphaFoldDB" id="A0A0G0TU43"/>
<dbReference type="InterPro" id="IPR012902">
    <property type="entry name" value="N_methyl_site"/>
</dbReference>
<evidence type="ECO:0000256" key="1">
    <source>
        <dbReference type="SAM" id="Phobius"/>
    </source>
</evidence>
<organism evidence="2 3">
    <name type="scientific">Candidatus Daviesbacteria bacterium GW2011_GWC2_40_12</name>
    <dbReference type="NCBI Taxonomy" id="1618431"/>
    <lineage>
        <taxon>Bacteria</taxon>
        <taxon>Candidatus Daviesiibacteriota</taxon>
    </lineage>
</organism>
<comment type="caution">
    <text evidence="2">The sequence shown here is derived from an EMBL/GenBank/DDBJ whole genome shotgun (WGS) entry which is preliminary data.</text>
</comment>
<evidence type="ECO:0000313" key="3">
    <source>
        <dbReference type="Proteomes" id="UP000034881"/>
    </source>
</evidence>
<keyword evidence="1" id="KW-1133">Transmembrane helix</keyword>
<reference evidence="2 3" key="1">
    <citation type="journal article" date="2015" name="Nature">
        <title>rRNA introns, odd ribosomes, and small enigmatic genomes across a large radiation of phyla.</title>
        <authorList>
            <person name="Brown C.T."/>
            <person name="Hug L.A."/>
            <person name="Thomas B.C."/>
            <person name="Sharon I."/>
            <person name="Castelle C.J."/>
            <person name="Singh A."/>
            <person name="Wilkins M.J."/>
            <person name="Williams K.H."/>
            <person name="Banfield J.F."/>
        </authorList>
    </citation>
    <scope>NUCLEOTIDE SEQUENCE [LARGE SCALE GENOMIC DNA]</scope>
</reference>
<protein>
    <recommendedName>
        <fullName evidence="4">Prepilin-type N-terminal cleavage/methylation domain-containing protein</fullName>
    </recommendedName>
</protein>
<gene>
    <name evidence="2" type="ORF">UT77_C0012G0039</name>
</gene>